<evidence type="ECO:0000313" key="4">
    <source>
        <dbReference type="Proteomes" id="UP000734854"/>
    </source>
</evidence>
<evidence type="ECO:0000256" key="1">
    <source>
        <dbReference type="SAM" id="Phobius"/>
    </source>
</evidence>
<dbReference type="Proteomes" id="UP000734854">
    <property type="component" value="Unassembled WGS sequence"/>
</dbReference>
<keyword evidence="1" id="KW-1133">Transmembrane helix</keyword>
<gene>
    <name evidence="3" type="ORF">ZIOFF_066784</name>
</gene>
<evidence type="ECO:0000313" key="3">
    <source>
        <dbReference type="EMBL" id="KAG6477517.1"/>
    </source>
</evidence>
<dbReference type="InterPro" id="IPR055301">
    <property type="entry name" value="Lea14-like_2"/>
</dbReference>
<protein>
    <recommendedName>
        <fullName evidence="2">Late embryogenesis abundant protein LEA-2 subgroup domain-containing protein</fullName>
    </recommendedName>
</protein>
<evidence type="ECO:0000259" key="2">
    <source>
        <dbReference type="Pfam" id="PF03168"/>
    </source>
</evidence>
<dbReference type="PANTHER" id="PTHR31852">
    <property type="entry name" value="LATE EMBRYOGENESIS ABUNDANT (LEA) HYDROXYPROLINE-RICH GLYCOPROTEIN FAMILY"/>
    <property type="match status" value="1"/>
</dbReference>
<dbReference type="AlphaFoldDB" id="A0A8J5EYU1"/>
<keyword evidence="1" id="KW-0472">Membrane</keyword>
<dbReference type="Pfam" id="PF03168">
    <property type="entry name" value="LEA_2"/>
    <property type="match status" value="1"/>
</dbReference>
<feature type="transmembrane region" description="Helical" evidence="1">
    <location>
        <begin position="122"/>
        <end position="141"/>
    </location>
</feature>
<accession>A0A8J5EYU1</accession>
<reference evidence="3 4" key="1">
    <citation type="submission" date="2020-08" db="EMBL/GenBank/DDBJ databases">
        <title>Plant Genome Project.</title>
        <authorList>
            <person name="Zhang R.-G."/>
        </authorList>
    </citation>
    <scope>NUCLEOTIDE SEQUENCE [LARGE SCALE GENOMIC DNA]</scope>
    <source>
        <tissue evidence="3">Rhizome</tissue>
    </source>
</reference>
<dbReference type="InterPro" id="IPR004864">
    <property type="entry name" value="LEA_2"/>
</dbReference>
<keyword evidence="4" id="KW-1185">Reference proteome</keyword>
<name>A0A8J5EYU1_ZINOF</name>
<proteinExistence type="predicted"/>
<sequence>MLDAGAVNGDLLADSKSRRRRRCCLLCCVAMLLVVAILMTVLALIVLKSVSLSLTLGVAASLENPNYASAKFNAATIGLRYCGREVGVAYGPPGSVGTRSTLDFNLTLDVMFDRMPGSEADLLADVIAGSIVLTTVTVVGVRVKVGFINQHVDAMVSCNVTLSFAVTTLSVAGQTYDSRIW</sequence>
<keyword evidence="1" id="KW-0812">Transmembrane</keyword>
<feature type="transmembrane region" description="Helical" evidence="1">
    <location>
        <begin position="23"/>
        <end position="47"/>
    </location>
</feature>
<organism evidence="3 4">
    <name type="scientific">Zingiber officinale</name>
    <name type="common">Ginger</name>
    <name type="synonym">Amomum zingiber</name>
    <dbReference type="NCBI Taxonomy" id="94328"/>
    <lineage>
        <taxon>Eukaryota</taxon>
        <taxon>Viridiplantae</taxon>
        <taxon>Streptophyta</taxon>
        <taxon>Embryophyta</taxon>
        <taxon>Tracheophyta</taxon>
        <taxon>Spermatophyta</taxon>
        <taxon>Magnoliopsida</taxon>
        <taxon>Liliopsida</taxon>
        <taxon>Zingiberales</taxon>
        <taxon>Zingiberaceae</taxon>
        <taxon>Zingiber</taxon>
    </lineage>
</organism>
<dbReference type="EMBL" id="JACMSC010000018">
    <property type="protein sequence ID" value="KAG6477517.1"/>
    <property type="molecule type" value="Genomic_DNA"/>
</dbReference>
<feature type="domain" description="Late embryogenesis abundant protein LEA-2 subgroup" evidence="2">
    <location>
        <begin position="61"/>
        <end position="152"/>
    </location>
</feature>
<comment type="caution">
    <text evidence="3">The sequence shown here is derived from an EMBL/GenBank/DDBJ whole genome shotgun (WGS) entry which is preliminary data.</text>
</comment>